<accession>A0ACA9M3F8</accession>
<dbReference type="Proteomes" id="UP000789366">
    <property type="component" value="Unassembled WGS sequence"/>
</dbReference>
<evidence type="ECO:0000313" key="2">
    <source>
        <dbReference type="Proteomes" id="UP000789366"/>
    </source>
</evidence>
<protein>
    <submittedName>
        <fullName evidence="1">572_t:CDS:1</fullName>
    </submittedName>
</protein>
<evidence type="ECO:0000313" key="1">
    <source>
        <dbReference type="EMBL" id="CAG8565120.1"/>
    </source>
</evidence>
<name>A0ACA9M3F8_9GLOM</name>
<keyword evidence="2" id="KW-1185">Reference proteome</keyword>
<comment type="caution">
    <text evidence="1">The sequence shown here is derived from an EMBL/GenBank/DDBJ whole genome shotgun (WGS) entry which is preliminary data.</text>
</comment>
<organism evidence="1 2">
    <name type="scientific">Cetraspora pellucida</name>
    <dbReference type="NCBI Taxonomy" id="1433469"/>
    <lineage>
        <taxon>Eukaryota</taxon>
        <taxon>Fungi</taxon>
        <taxon>Fungi incertae sedis</taxon>
        <taxon>Mucoromycota</taxon>
        <taxon>Glomeromycotina</taxon>
        <taxon>Glomeromycetes</taxon>
        <taxon>Diversisporales</taxon>
        <taxon>Gigasporaceae</taxon>
        <taxon>Cetraspora</taxon>
    </lineage>
</organism>
<dbReference type="EMBL" id="CAJVPW010006141">
    <property type="protein sequence ID" value="CAG8565120.1"/>
    <property type="molecule type" value="Genomic_DNA"/>
</dbReference>
<sequence length="357" mass="40437">MSIINLSWKSKKEEFKLYCRDINLYLQYQNVNEDLREKWNKLTESQVWYFSWDPSTACFARGDPSTACFACGPRYLVVDSISFGILVRLALLVVPSTACFACGPLKFFNSESTYDIVRKISEKMKSIDLIKPSFNNLLLLFILDLDRIDPIISDLISKSLLKESKLIMSEMFNNSLKSSRELNHRIKSISASTFSLTEIDLLKNDGNAEFHAYKIYSKKWLNESLLPGQSLKISTNENLNRKETFTINSPALNCKSSNITNNSSNDSLNRNSSIASNDKKIFKINWNNNNSNEKMIANILILPRPNASSLTSNTPKQISKNLLNSGQDRESKSENEIDNSSPLNNTSTQFSASKQAN</sequence>
<proteinExistence type="predicted"/>
<reference evidence="1" key="1">
    <citation type="submission" date="2021-06" db="EMBL/GenBank/DDBJ databases">
        <authorList>
            <person name="Kallberg Y."/>
            <person name="Tangrot J."/>
            <person name="Rosling A."/>
        </authorList>
    </citation>
    <scope>NUCLEOTIDE SEQUENCE</scope>
    <source>
        <strain evidence="1">28 12/20/2015</strain>
    </source>
</reference>
<gene>
    <name evidence="1" type="ORF">SPELUC_LOCUS5766</name>
</gene>